<evidence type="ECO:0000259" key="4">
    <source>
        <dbReference type="Pfam" id="PF17148"/>
    </source>
</evidence>
<evidence type="ECO:0000313" key="6">
    <source>
        <dbReference type="EMBL" id="OAZ04140.1"/>
    </source>
</evidence>
<dbReference type="PANTHER" id="PTHR38478:SF1">
    <property type="entry name" value="ZINC DEPENDENT METALLOPROTEASE DOMAIN LIPOPROTEIN"/>
    <property type="match status" value="1"/>
</dbReference>
<dbReference type="AlphaFoldDB" id="A0A199XR69"/>
<gene>
    <name evidence="6" type="ORF">FLB_11330</name>
</gene>
<dbReference type="InterPro" id="IPR033428">
    <property type="entry name" value="DUF5118"/>
</dbReference>
<evidence type="ECO:0000256" key="2">
    <source>
        <dbReference type="SAM" id="SignalP"/>
    </source>
</evidence>
<feature type="domain" description="DUF5118" evidence="5">
    <location>
        <begin position="48"/>
        <end position="98"/>
    </location>
</feature>
<feature type="region of interest" description="Disordered" evidence="1">
    <location>
        <begin position="28"/>
        <end position="52"/>
    </location>
</feature>
<evidence type="ECO:0000259" key="3">
    <source>
        <dbReference type="Pfam" id="PF16313"/>
    </source>
</evidence>
<dbReference type="Pfam" id="PF17148">
    <property type="entry name" value="DUF5117"/>
    <property type="match status" value="1"/>
</dbReference>
<evidence type="ECO:0000256" key="1">
    <source>
        <dbReference type="SAM" id="MobiDB-lite"/>
    </source>
</evidence>
<proteinExistence type="predicted"/>
<organism evidence="6 7">
    <name type="scientific">Flavobacterium succinicans</name>
    <dbReference type="NCBI Taxonomy" id="29536"/>
    <lineage>
        <taxon>Bacteria</taxon>
        <taxon>Pseudomonadati</taxon>
        <taxon>Bacteroidota</taxon>
        <taxon>Flavobacteriia</taxon>
        <taxon>Flavobacteriales</taxon>
        <taxon>Flavobacteriaceae</taxon>
        <taxon>Flavobacterium</taxon>
    </lineage>
</organism>
<dbReference type="RefSeq" id="WP_064714974.1">
    <property type="nucleotide sequence ID" value="NZ_JMTM01000035.1"/>
</dbReference>
<keyword evidence="2" id="KW-0732">Signal</keyword>
<dbReference type="EMBL" id="JMTM01000035">
    <property type="protein sequence ID" value="OAZ04140.1"/>
    <property type="molecule type" value="Genomic_DNA"/>
</dbReference>
<feature type="chain" id="PRO_5008286810" description="Zinc-dependent metalloprotease" evidence="2">
    <location>
        <begin position="24"/>
        <end position="851"/>
    </location>
</feature>
<keyword evidence="7" id="KW-1185">Reference proteome</keyword>
<dbReference type="Proteomes" id="UP000093807">
    <property type="component" value="Unassembled WGS sequence"/>
</dbReference>
<dbReference type="OrthoDB" id="9776599at2"/>
<dbReference type="Pfam" id="PF17162">
    <property type="entry name" value="DUF5118"/>
    <property type="match status" value="1"/>
</dbReference>
<sequence length="851" mass="95670">MSKTKLLLLSTALLFCCTEGTFAQSKKKKDAGKEVPKVEQKAPEKKGPKPYNKVVDSTAVTQKGLFDIHKTTDNKFLFEINDSLIGKEIMTITRYSKTPAGGGVFGGEEVNRQVIKWEKGVNNNLLLRSITHVITSPDEDKPIAQAVKNSSADPIIGNYEILAFKKEGKETTGYVIDVTPTFESDVQTFSLDPIKKQLLNIQGFQKDRSFIQKMSSYPINVEIKTVKTYATTAPQLSLNPTPKIGTNLPAALDAGVVTIELNTSMLLLPKVPMRKRTFDARVGFFANQIDVFEEESQKSDTEIFAVRWKLEPKNAEDAAKQKRGELIEPKKPIVYYIDPATPIKWRKYIKQGIDDWQVAFENAGWKNAIRGEYWPENDPTMSLEDARFSVLRYFAADIQNAYGPNVHDPRSGEILESHIGWYHNIMSLLRNWYLIQTAAVDPAARKKQFDDNLMGELIRFVSSHEVGHTLGLRHNMGASTATPVEKLRDAAFQEKNGHTSSIMDYARFNYVAQPEDGVKHLFPRIGDYDKWAIKWGYSYFADAKDEKAEKAILNEMTKEAYKNRRLWFGTEASPYDPRYQTEDIGDNAMKASAYGIKNLKRILPNLIIWSAEKGESYAELEEMYNALTGQFRRYMGHVTKNVGGIYDTPKTYDMSGNQFEVVPKSIQKEAVTFLNTQLFATPKWLLDPNVLSKINPESGVEAIKAMQDGTLSNLLAGDRMVRLMETSAIDAQNYSVDELMTDLKKGIFSELTGGAKIDIYRRNIQKLYVDKVIAMLKPGNAVVRSNSVGAAYGMNSRTVNLAQTDLPSIARGQLIGLKNEMKVAAARMDRLSKFHLLDLVARIDSALNPKS</sequence>
<dbReference type="SUPFAM" id="SSF55486">
    <property type="entry name" value="Metalloproteases ('zincins'), catalytic domain"/>
    <property type="match status" value="1"/>
</dbReference>
<dbReference type="InterPro" id="IPR024079">
    <property type="entry name" value="MetalloPept_cat_dom_sf"/>
</dbReference>
<evidence type="ECO:0000259" key="5">
    <source>
        <dbReference type="Pfam" id="PF17162"/>
    </source>
</evidence>
<reference evidence="6 7" key="1">
    <citation type="submission" date="2016-06" db="EMBL/GenBank/DDBJ databases">
        <title>Draft genome sequence of Flavobacterium succinicans strain DD5b.</title>
        <authorList>
            <person name="Poehlein A."/>
            <person name="Daniel R."/>
            <person name="Simeonova D.D."/>
        </authorList>
    </citation>
    <scope>NUCLEOTIDE SEQUENCE [LARGE SCALE GENOMIC DNA]</scope>
    <source>
        <strain evidence="6 7">DD5b</strain>
    </source>
</reference>
<protein>
    <recommendedName>
        <fullName evidence="8">Zinc-dependent metalloprotease</fullName>
    </recommendedName>
</protein>
<feature type="signal peptide" evidence="2">
    <location>
        <begin position="1"/>
        <end position="23"/>
    </location>
</feature>
<dbReference type="PANTHER" id="PTHR38478">
    <property type="entry name" value="PEPTIDASE M1A AND M12B"/>
    <property type="match status" value="1"/>
</dbReference>
<dbReference type="PATRIC" id="fig|29536.5.peg.1194"/>
<feature type="domain" description="DUF5117" evidence="4">
    <location>
        <begin position="107"/>
        <end position="313"/>
    </location>
</feature>
<dbReference type="Pfam" id="PF16313">
    <property type="entry name" value="DUF4953"/>
    <property type="match status" value="1"/>
</dbReference>
<dbReference type="Gene3D" id="3.40.390.10">
    <property type="entry name" value="Collagenase (Catalytic Domain)"/>
    <property type="match status" value="1"/>
</dbReference>
<evidence type="ECO:0008006" key="8">
    <source>
        <dbReference type="Google" id="ProtNLM"/>
    </source>
</evidence>
<accession>A0A199XR69</accession>
<dbReference type="InterPro" id="IPR034032">
    <property type="entry name" value="Zn_MMP-like_bac"/>
</dbReference>
<name>A0A199XR69_9FLAO</name>
<feature type="domain" description="EcxA zinc-binding" evidence="3">
    <location>
        <begin position="447"/>
        <end position="752"/>
    </location>
</feature>
<feature type="compositionally biased region" description="Basic and acidic residues" evidence="1">
    <location>
        <begin position="31"/>
        <end position="47"/>
    </location>
</feature>
<dbReference type="InterPro" id="IPR032534">
    <property type="entry name" value="EcxA_zinc-bd"/>
</dbReference>
<dbReference type="InterPro" id="IPR033413">
    <property type="entry name" value="DUF5117"/>
</dbReference>
<dbReference type="GO" id="GO:0008237">
    <property type="term" value="F:metallopeptidase activity"/>
    <property type="evidence" value="ECO:0007669"/>
    <property type="project" value="InterPro"/>
</dbReference>
<evidence type="ECO:0000313" key="7">
    <source>
        <dbReference type="Proteomes" id="UP000093807"/>
    </source>
</evidence>
<comment type="caution">
    <text evidence="6">The sequence shown here is derived from an EMBL/GenBank/DDBJ whole genome shotgun (WGS) entry which is preliminary data.</text>
</comment>
<dbReference type="CDD" id="cd04276">
    <property type="entry name" value="ZnMc_MMP_like_2"/>
    <property type="match status" value="1"/>
</dbReference>